<proteinExistence type="predicted"/>
<comment type="caution">
    <text evidence="2">The sequence shown here is derived from an EMBL/GenBank/DDBJ whole genome shotgun (WGS) entry which is preliminary data.</text>
</comment>
<evidence type="ECO:0000313" key="3">
    <source>
        <dbReference type="Proteomes" id="UP000275267"/>
    </source>
</evidence>
<protein>
    <submittedName>
        <fullName evidence="2">Uncharacterized protein</fullName>
    </submittedName>
</protein>
<feature type="compositionally biased region" description="Low complexity" evidence="1">
    <location>
        <begin position="8"/>
        <end position="21"/>
    </location>
</feature>
<organism evidence="2 3">
    <name type="scientific">Panicum miliaceum</name>
    <name type="common">Proso millet</name>
    <name type="synonym">Broomcorn millet</name>
    <dbReference type="NCBI Taxonomy" id="4540"/>
    <lineage>
        <taxon>Eukaryota</taxon>
        <taxon>Viridiplantae</taxon>
        <taxon>Streptophyta</taxon>
        <taxon>Embryophyta</taxon>
        <taxon>Tracheophyta</taxon>
        <taxon>Spermatophyta</taxon>
        <taxon>Magnoliopsida</taxon>
        <taxon>Liliopsida</taxon>
        <taxon>Poales</taxon>
        <taxon>Poaceae</taxon>
        <taxon>PACMAD clade</taxon>
        <taxon>Panicoideae</taxon>
        <taxon>Panicodae</taxon>
        <taxon>Paniceae</taxon>
        <taxon>Panicinae</taxon>
        <taxon>Panicum</taxon>
        <taxon>Panicum sect. Panicum</taxon>
    </lineage>
</organism>
<sequence length="54" mass="5535">MATAELVAASSGSSGADSSSAAAFMETYSKLKKELLEDHASEFTTRCRSSGSTA</sequence>
<reference evidence="3" key="1">
    <citation type="journal article" date="2019" name="Nat. Commun.">
        <title>The genome of broomcorn millet.</title>
        <authorList>
            <person name="Zou C."/>
            <person name="Miki D."/>
            <person name="Li D."/>
            <person name="Tang Q."/>
            <person name="Xiao L."/>
            <person name="Rajput S."/>
            <person name="Deng P."/>
            <person name="Jia W."/>
            <person name="Huang R."/>
            <person name="Zhang M."/>
            <person name="Sun Y."/>
            <person name="Hu J."/>
            <person name="Fu X."/>
            <person name="Schnable P.S."/>
            <person name="Li F."/>
            <person name="Zhang H."/>
            <person name="Feng B."/>
            <person name="Zhu X."/>
            <person name="Liu R."/>
            <person name="Schnable J.C."/>
            <person name="Zhu J.-K."/>
            <person name="Zhang H."/>
        </authorList>
    </citation>
    <scope>NUCLEOTIDE SEQUENCE [LARGE SCALE GENOMIC DNA]</scope>
</reference>
<dbReference type="AlphaFoldDB" id="A0A3L6SLV8"/>
<dbReference type="Proteomes" id="UP000275267">
    <property type="component" value="Unassembled WGS sequence"/>
</dbReference>
<evidence type="ECO:0000313" key="2">
    <source>
        <dbReference type="EMBL" id="RLN23596.1"/>
    </source>
</evidence>
<feature type="region of interest" description="Disordered" evidence="1">
    <location>
        <begin position="1"/>
        <end position="21"/>
    </location>
</feature>
<gene>
    <name evidence="2" type="ORF">C2845_PM07G20090</name>
</gene>
<evidence type="ECO:0000256" key="1">
    <source>
        <dbReference type="SAM" id="MobiDB-lite"/>
    </source>
</evidence>
<keyword evidence="3" id="KW-1185">Reference proteome</keyword>
<dbReference type="EMBL" id="PQIB02000004">
    <property type="protein sequence ID" value="RLN23596.1"/>
    <property type="molecule type" value="Genomic_DNA"/>
</dbReference>
<accession>A0A3L6SLV8</accession>
<name>A0A3L6SLV8_PANMI</name>